<dbReference type="PANTHER" id="PTHR45947">
    <property type="entry name" value="SULFOQUINOVOSYL TRANSFERASE SQD2"/>
    <property type="match status" value="1"/>
</dbReference>
<keyword evidence="3" id="KW-0808">Transferase</keyword>
<accession>A0A345EBX9</accession>
<dbReference type="AlphaFoldDB" id="A0A345EBX9"/>
<dbReference type="EMBL" id="CP031148">
    <property type="protein sequence ID" value="AXG09701.1"/>
    <property type="molecule type" value="Genomic_DNA"/>
</dbReference>
<evidence type="ECO:0000259" key="2">
    <source>
        <dbReference type="Pfam" id="PF13439"/>
    </source>
</evidence>
<dbReference type="SUPFAM" id="SSF53756">
    <property type="entry name" value="UDP-Glycosyltransferase/glycogen phosphorylase"/>
    <property type="match status" value="1"/>
</dbReference>
<dbReference type="Pfam" id="PF00534">
    <property type="entry name" value="Glycos_transf_1"/>
    <property type="match status" value="1"/>
</dbReference>
<evidence type="ECO:0000313" key="3">
    <source>
        <dbReference type="EMBL" id="AXG09701.1"/>
    </source>
</evidence>
<proteinExistence type="predicted"/>
<sequence length="389" mass="43670">MDILIVSHLFPTPNDSVRGIYVLQQARALSERGHNVEVISPIPRVPEIAAKILNRTSSKNVPESDSYDDITVHYPRYWSLPCLGTLPIVAYSFRRTLYQNRHLFESADLINAHVALPDGFGSLKLAHSLDVPLVTTVHGFDLQHSIHHRFCKSQIRSVFQSSTRIILNSGKLKRIYADNFDDLKKVEVVHNGFSVEKALNAQSVEAPRSSLRITSVGNLDPEKGHRYVLEALSDLSLDYEYVVIGDGPLQSDLEEKAKTLNIDNKVSFIGKVDHEEVFSYLKSADLFVLPSYEEAFGIAYLEAMACGLPVIACEGEGPADFITHRETGFLVPPQNSGAITDLIRELNENPELRRHIGDRAQRTALNGFSWERNAESIERIFREAIKDHN</sequence>
<dbReference type="Proteomes" id="UP000252985">
    <property type="component" value="Chromosome"/>
</dbReference>
<dbReference type="InterPro" id="IPR028098">
    <property type="entry name" value="Glyco_trans_4-like_N"/>
</dbReference>
<dbReference type="Pfam" id="PF13439">
    <property type="entry name" value="Glyco_transf_4"/>
    <property type="match status" value="1"/>
</dbReference>
<feature type="domain" description="Glycosyltransferase subfamily 4-like N-terminal" evidence="2">
    <location>
        <begin position="20"/>
        <end position="196"/>
    </location>
</feature>
<dbReference type="RefSeq" id="WP_114605550.1">
    <property type="nucleotide sequence ID" value="NZ_CP031148.1"/>
</dbReference>
<organism evidence="3 4">
    <name type="scientific">Haloplanus rubicundus</name>
    <dbReference type="NCBI Taxonomy" id="1547898"/>
    <lineage>
        <taxon>Archaea</taxon>
        <taxon>Methanobacteriati</taxon>
        <taxon>Methanobacteriota</taxon>
        <taxon>Stenosarchaea group</taxon>
        <taxon>Halobacteria</taxon>
        <taxon>Halobacteriales</taxon>
        <taxon>Haloferacaceae</taxon>
        <taxon>Haloplanus</taxon>
    </lineage>
</organism>
<dbReference type="PANTHER" id="PTHR45947:SF3">
    <property type="entry name" value="SULFOQUINOVOSYL TRANSFERASE SQD2"/>
    <property type="match status" value="1"/>
</dbReference>
<evidence type="ECO:0000313" key="4">
    <source>
        <dbReference type="Proteomes" id="UP000252985"/>
    </source>
</evidence>
<dbReference type="InterPro" id="IPR050194">
    <property type="entry name" value="Glycosyltransferase_grp1"/>
</dbReference>
<gene>
    <name evidence="3" type="ORF">DU484_07400</name>
</gene>
<dbReference type="InterPro" id="IPR001296">
    <property type="entry name" value="Glyco_trans_1"/>
</dbReference>
<protein>
    <submittedName>
        <fullName evidence="3">Glycosyltransferase family 4 protein</fullName>
    </submittedName>
</protein>
<dbReference type="KEGG" id="haq:DU484_07400"/>
<evidence type="ECO:0000259" key="1">
    <source>
        <dbReference type="Pfam" id="PF00534"/>
    </source>
</evidence>
<dbReference type="GO" id="GO:0016757">
    <property type="term" value="F:glycosyltransferase activity"/>
    <property type="evidence" value="ECO:0007669"/>
    <property type="project" value="InterPro"/>
</dbReference>
<reference evidence="3 4" key="1">
    <citation type="submission" date="2018-07" db="EMBL/GenBank/DDBJ databases">
        <title>Genome sequences of Haloplanus sp. CBA1112.</title>
        <authorList>
            <person name="Kim Y.B."/>
            <person name="Roh S.W."/>
        </authorList>
    </citation>
    <scope>NUCLEOTIDE SEQUENCE [LARGE SCALE GENOMIC DNA]</scope>
    <source>
        <strain evidence="3 4">CBA1112</strain>
    </source>
</reference>
<feature type="domain" description="Glycosyl transferase family 1" evidence="1">
    <location>
        <begin position="204"/>
        <end position="362"/>
    </location>
</feature>
<dbReference type="Gene3D" id="3.40.50.2000">
    <property type="entry name" value="Glycogen Phosphorylase B"/>
    <property type="match status" value="2"/>
</dbReference>
<name>A0A345EBX9_9EURY</name>
<dbReference type="GeneID" id="37286792"/>